<evidence type="ECO:0000313" key="2">
    <source>
        <dbReference type="Proteomes" id="UP000266841"/>
    </source>
</evidence>
<accession>K0RQR8</accession>
<gene>
    <name evidence="1" type="ORF">THAOC_24061</name>
</gene>
<dbReference type="SUPFAM" id="SSF81901">
    <property type="entry name" value="HCP-like"/>
    <property type="match status" value="1"/>
</dbReference>
<protein>
    <submittedName>
        <fullName evidence="1">Uncharacterized protein</fullName>
    </submittedName>
</protein>
<name>K0RQR8_THAOC</name>
<dbReference type="Gene3D" id="1.25.40.10">
    <property type="entry name" value="Tetratricopeptide repeat domain"/>
    <property type="match status" value="1"/>
</dbReference>
<dbReference type="SMART" id="SM00671">
    <property type="entry name" value="SEL1"/>
    <property type="match status" value="3"/>
</dbReference>
<organism evidence="1 2">
    <name type="scientific">Thalassiosira oceanica</name>
    <name type="common">Marine diatom</name>
    <dbReference type="NCBI Taxonomy" id="159749"/>
    <lineage>
        <taxon>Eukaryota</taxon>
        <taxon>Sar</taxon>
        <taxon>Stramenopiles</taxon>
        <taxon>Ochrophyta</taxon>
        <taxon>Bacillariophyta</taxon>
        <taxon>Coscinodiscophyceae</taxon>
        <taxon>Thalassiosirophycidae</taxon>
        <taxon>Thalassiosirales</taxon>
        <taxon>Thalassiosiraceae</taxon>
        <taxon>Thalassiosira</taxon>
    </lineage>
</organism>
<dbReference type="Proteomes" id="UP000266841">
    <property type="component" value="Unassembled WGS sequence"/>
</dbReference>
<dbReference type="EMBL" id="AGNL01032386">
    <property type="protein sequence ID" value="EJK56113.1"/>
    <property type="molecule type" value="Genomic_DNA"/>
</dbReference>
<dbReference type="PANTHER" id="PTHR43628">
    <property type="entry name" value="ACTIVATOR OF C KINASE PROTEIN 1-RELATED"/>
    <property type="match status" value="1"/>
</dbReference>
<dbReference type="InterPro" id="IPR011990">
    <property type="entry name" value="TPR-like_helical_dom_sf"/>
</dbReference>
<keyword evidence="2" id="KW-1185">Reference proteome</keyword>
<sequence>MRDCPFCRASTPDEEQALAMTRKRVAAGDPQAIFFLGNQHEYGQYGLEKDATRAVELYERAAELGVKEAHYDLACLYAHGADVEKDMDKAIGHYEKAAMCGHVRARFNLGYMECEAGNYDLALQHFLISAKMGYDNSLTNVKGLFMAGLATKADYAAALRGYQSAIEEMKSPDRADAKALGLDEIKRI</sequence>
<dbReference type="PANTHER" id="PTHR43628:SF1">
    <property type="entry name" value="CHITIN SYNTHASE REGULATORY FACTOR 2-RELATED"/>
    <property type="match status" value="1"/>
</dbReference>
<reference evidence="1 2" key="1">
    <citation type="journal article" date="2012" name="Genome Biol.">
        <title>Genome and low-iron response of an oceanic diatom adapted to chronic iron limitation.</title>
        <authorList>
            <person name="Lommer M."/>
            <person name="Specht M."/>
            <person name="Roy A.S."/>
            <person name="Kraemer L."/>
            <person name="Andreson R."/>
            <person name="Gutowska M.A."/>
            <person name="Wolf J."/>
            <person name="Bergner S.V."/>
            <person name="Schilhabel M.B."/>
            <person name="Klostermeier U.C."/>
            <person name="Beiko R.G."/>
            <person name="Rosenstiel P."/>
            <person name="Hippler M."/>
            <person name="Laroche J."/>
        </authorList>
    </citation>
    <scope>NUCLEOTIDE SEQUENCE [LARGE SCALE GENOMIC DNA]</scope>
    <source>
        <strain evidence="1 2">CCMP1005</strain>
    </source>
</reference>
<dbReference type="AlphaFoldDB" id="K0RQR8"/>
<proteinExistence type="predicted"/>
<evidence type="ECO:0000313" key="1">
    <source>
        <dbReference type="EMBL" id="EJK56113.1"/>
    </source>
</evidence>
<dbReference type="InterPro" id="IPR006597">
    <property type="entry name" value="Sel1-like"/>
</dbReference>
<comment type="caution">
    <text evidence="1">The sequence shown here is derived from an EMBL/GenBank/DDBJ whole genome shotgun (WGS) entry which is preliminary data.</text>
</comment>
<dbReference type="InterPro" id="IPR052945">
    <property type="entry name" value="Mitotic_Regulator"/>
</dbReference>
<dbReference type="Pfam" id="PF08238">
    <property type="entry name" value="Sel1"/>
    <property type="match status" value="3"/>
</dbReference>
<dbReference type="eggNOG" id="KOG1550">
    <property type="taxonomic scope" value="Eukaryota"/>
</dbReference>
<dbReference type="OrthoDB" id="40126at2759"/>